<dbReference type="CDD" id="cd07182">
    <property type="entry name" value="RNase_HII_bacteria_HII_like"/>
    <property type="match status" value="1"/>
</dbReference>
<comment type="catalytic activity">
    <reaction evidence="1 14 15 16">
        <text>Endonucleolytic cleavage to 5'-phosphomonoester.</text>
        <dbReference type="EC" id="3.1.26.4"/>
    </reaction>
</comment>
<evidence type="ECO:0000259" key="17">
    <source>
        <dbReference type="PROSITE" id="PS51975"/>
    </source>
</evidence>
<keyword evidence="10 14" id="KW-0479">Metal-binding</keyword>
<dbReference type="RefSeq" id="WP_231627301.1">
    <property type="nucleotide sequence ID" value="NZ_FMUN01000007.1"/>
</dbReference>
<evidence type="ECO:0000256" key="3">
    <source>
        <dbReference type="ARBA" id="ARBA00004065"/>
    </source>
</evidence>
<protein>
    <recommendedName>
        <fullName evidence="7 14">Ribonuclease HII</fullName>
        <shortName evidence="14">RNase HII</shortName>
        <ecNumber evidence="6 14">3.1.26.4</ecNumber>
    </recommendedName>
</protein>
<dbReference type="PANTHER" id="PTHR10954:SF18">
    <property type="entry name" value="RIBONUCLEASE HII"/>
    <property type="match status" value="1"/>
</dbReference>
<name>A0A1G5GTC7_9GAMM</name>
<keyword evidence="8 14" id="KW-0963">Cytoplasm</keyword>
<evidence type="ECO:0000256" key="8">
    <source>
        <dbReference type="ARBA" id="ARBA00022490"/>
    </source>
</evidence>
<dbReference type="HAMAP" id="MF_00052_B">
    <property type="entry name" value="RNase_HII_B"/>
    <property type="match status" value="1"/>
</dbReference>
<evidence type="ECO:0000256" key="14">
    <source>
        <dbReference type="HAMAP-Rule" id="MF_00052"/>
    </source>
</evidence>
<reference evidence="19" key="1">
    <citation type="submission" date="2016-10" db="EMBL/GenBank/DDBJ databases">
        <authorList>
            <person name="Varghese N."/>
        </authorList>
    </citation>
    <scope>NUCLEOTIDE SEQUENCE [LARGE SCALE GENOMIC DNA]</scope>
    <source>
        <strain evidence="19">HL 19</strain>
    </source>
</reference>
<evidence type="ECO:0000256" key="2">
    <source>
        <dbReference type="ARBA" id="ARBA00001946"/>
    </source>
</evidence>
<dbReference type="Proteomes" id="UP000183104">
    <property type="component" value="Unassembled WGS sequence"/>
</dbReference>
<dbReference type="InterPro" id="IPR036397">
    <property type="entry name" value="RNaseH_sf"/>
</dbReference>
<dbReference type="GO" id="GO:0032299">
    <property type="term" value="C:ribonuclease H2 complex"/>
    <property type="evidence" value="ECO:0007669"/>
    <property type="project" value="TreeGrafter"/>
</dbReference>
<keyword evidence="9 14" id="KW-0540">Nuclease</keyword>
<dbReference type="SUPFAM" id="SSF53098">
    <property type="entry name" value="Ribonuclease H-like"/>
    <property type="match status" value="1"/>
</dbReference>
<evidence type="ECO:0000256" key="11">
    <source>
        <dbReference type="ARBA" id="ARBA00022759"/>
    </source>
</evidence>
<evidence type="ECO:0000256" key="6">
    <source>
        <dbReference type="ARBA" id="ARBA00012180"/>
    </source>
</evidence>
<dbReference type="EC" id="3.1.26.4" evidence="6 14"/>
<comment type="similarity">
    <text evidence="5 14 16">Belongs to the RNase HII family.</text>
</comment>
<dbReference type="InterPro" id="IPR024567">
    <property type="entry name" value="RNase_HII/HIII_dom"/>
</dbReference>
<comment type="cofactor">
    <cofactor evidence="2">
        <name>Mg(2+)</name>
        <dbReference type="ChEBI" id="CHEBI:18420"/>
    </cofactor>
</comment>
<dbReference type="InterPro" id="IPR022898">
    <property type="entry name" value="RNase_HII"/>
</dbReference>
<dbReference type="GO" id="GO:0043137">
    <property type="term" value="P:DNA replication, removal of RNA primer"/>
    <property type="evidence" value="ECO:0007669"/>
    <property type="project" value="TreeGrafter"/>
</dbReference>
<comment type="function">
    <text evidence="3 14 16">Endonuclease that specifically degrades the RNA of RNA-DNA hybrids.</text>
</comment>
<dbReference type="EMBL" id="FMUN01000007">
    <property type="protein sequence ID" value="SCY54806.1"/>
    <property type="molecule type" value="Genomic_DNA"/>
</dbReference>
<keyword evidence="12 14" id="KW-0378">Hydrolase</keyword>
<evidence type="ECO:0000256" key="1">
    <source>
        <dbReference type="ARBA" id="ARBA00000077"/>
    </source>
</evidence>
<keyword evidence="19" id="KW-1185">Reference proteome</keyword>
<dbReference type="STRING" id="381306.AN478_01135"/>
<organism evidence="18 19">
    <name type="scientific">Thiohalorhabdus denitrificans</name>
    <dbReference type="NCBI Taxonomy" id="381306"/>
    <lineage>
        <taxon>Bacteria</taxon>
        <taxon>Pseudomonadati</taxon>
        <taxon>Pseudomonadota</taxon>
        <taxon>Gammaproteobacteria</taxon>
        <taxon>Thiohalorhabdales</taxon>
        <taxon>Thiohalorhabdaceae</taxon>
        <taxon>Thiohalorhabdus</taxon>
    </lineage>
</organism>
<evidence type="ECO:0000256" key="16">
    <source>
        <dbReference type="RuleBase" id="RU003515"/>
    </source>
</evidence>
<comment type="cofactor">
    <cofactor evidence="14 15">
        <name>Mn(2+)</name>
        <dbReference type="ChEBI" id="CHEBI:29035"/>
    </cofactor>
    <cofactor evidence="14 15">
        <name>Mg(2+)</name>
        <dbReference type="ChEBI" id="CHEBI:18420"/>
    </cofactor>
    <text evidence="14 15">Manganese or magnesium. Binds 1 divalent metal ion per monomer in the absence of substrate. May bind a second metal ion after substrate binding.</text>
</comment>
<gene>
    <name evidence="14" type="primary">rnhB</name>
    <name evidence="18" type="ORF">SAMN05661077_2441</name>
</gene>
<evidence type="ECO:0000256" key="10">
    <source>
        <dbReference type="ARBA" id="ARBA00022723"/>
    </source>
</evidence>
<keyword evidence="11 14" id="KW-0255">Endonuclease</keyword>
<dbReference type="GO" id="GO:0030145">
    <property type="term" value="F:manganese ion binding"/>
    <property type="evidence" value="ECO:0007669"/>
    <property type="project" value="UniProtKB-UniRule"/>
</dbReference>
<evidence type="ECO:0000313" key="18">
    <source>
        <dbReference type="EMBL" id="SCY54806.1"/>
    </source>
</evidence>
<dbReference type="AlphaFoldDB" id="A0A1G5GTC7"/>
<evidence type="ECO:0000256" key="4">
    <source>
        <dbReference type="ARBA" id="ARBA00004496"/>
    </source>
</evidence>
<feature type="binding site" evidence="14 15">
    <location>
        <position position="42"/>
    </location>
    <ligand>
        <name>a divalent metal cation</name>
        <dbReference type="ChEBI" id="CHEBI:60240"/>
    </ligand>
</feature>
<dbReference type="GO" id="GO:0005737">
    <property type="term" value="C:cytoplasm"/>
    <property type="evidence" value="ECO:0007669"/>
    <property type="project" value="UniProtKB-SubCell"/>
</dbReference>
<feature type="domain" description="RNase H type-2" evidence="17">
    <location>
        <begin position="36"/>
        <end position="222"/>
    </location>
</feature>
<feature type="binding site" evidence="14 15">
    <location>
        <position position="134"/>
    </location>
    <ligand>
        <name>a divalent metal cation</name>
        <dbReference type="ChEBI" id="CHEBI:60240"/>
    </ligand>
</feature>
<comment type="subcellular location">
    <subcellularLocation>
        <location evidence="4 14">Cytoplasm</location>
    </subcellularLocation>
</comment>
<proteinExistence type="inferred from homology"/>
<evidence type="ECO:0000256" key="7">
    <source>
        <dbReference type="ARBA" id="ARBA00019179"/>
    </source>
</evidence>
<dbReference type="InterPro" id="IPR001352">
    <property type="entry name" value="RNase_HII/HIII"/>
</dbReference>
<evidence type="ECO:0000256" key="15">
    <source>
        <dbReference type="PROSITE-ProRule" id="PRU01319"/>
    </source>
</evidence>
<dbReference type="InterPro" id="IPR012337">
    <property type="entry name" value="RNaseH-like_sf"/>
</dbReference>
<dbReference type="Gene3D" id="3.30.420.10">
    <property type="entry name" value="Ribonuclease H-like superfamily/Ribonuclease H"/>
    <property type="match status" value="1"/>
</dbReference>
<dbReference type="GO" id="GO:0006298">
    <property type="term" value="P:mismatch repair"/>
    <property type="evidence" value="ECO:0007669"/>
    <property type="project" value="TreeGrafter"/>
</dbReference>
<evidence type="ECO:0000256" key="9">
    <source>
        <dbReference type="ARBA" id="ARBA00022722"/>
    </source>
</evidence>
<dbReference type="Pfam" id="PF01351">
    <property type="entry name" value="RNase_HII"/>
    <property type="match status" value="1"/>
</dbReference>
<evidence type="ECO:0000256" key="13">
    <source>
        <dbReference type="ARBA" id="ARBA00023211"/>
    </source>
</evidence>
<evidence type="ECO:0000256" key="5">
    <source>
        <dbReference type="ARBA" id="ARBA00007383"/>
    </source>
</evidence>
<dbReference type="PROSITE" id="PS51975">
    <property type="entry name" value="RNASE_H_2"/>
    <property type="match status" value="1"/>
</dbReference>
<feature type="binding site" evidence="14 15">
    <location>
        <position position="43"/>
    </location>
    <ligand>
        <name>a divalent metal cation</name>
        <dbReference type="ChEBI" id="CHEBI:60240"/>
    </ligand>
</feature>
<accession>A0A1G5GTC7</accession>
<sequence length="222" mass="22936">MSAQEPPAQLGMPLEEPEGGCRRVLVAPDGAGLPADPVVGVDEAGRGPLAGPVVAAAVVLAEPNPVLGLTDSKKLSAKRREALHDALLEGAAAAGLGWAEPGEIDAVNILQATHRAMERAVAAIGLSSCRVRIDGNSRPAGLPDAACLVGGDLSDAAISAASILAKVTRDRWMAEHDTRYPGYGFAAHKGYGTAAHRAALERLGPSPIHRRSFKVVSRNARE</sequence>
<evidence type="ECO:0000256" key="12">
    <source>
        <dbReference type="ARBA" id="ARBA00022801"/>
    </source>
</evidence>
<keyword evidence="13 14" id="KW-0464">Manganese</keyword>
<dbReference type="GO" id="GO:0004523">
    <property type="term" value="F:RNA-DNA hybrid ribonuclease activity"/>
    <property type="evidence" value="ECO:0007669"/>
    <property type="project" value="UniProtKB-UniRule"/>
</dbReference>
<dbReference type="PANTHER" id="PTHR10954">
    <property type="entry name" value="RIBONUCLEASE H2 SUBUNIT A"/>
    <property type="match status" value="1"/>
</dbReference>
<dbReference type="GO" id="GO:0003723">
    <property type="term" value="F:RNA binding"/>
    <property type="evidence" value="ECO:0007669"/>
    <property type="project" value="UniProtKB-UniRule"/>
</dbReference>
<dbReference type="NCBIfam" id="NF000595">
    <property type="entry name" value="PRK00015.1-3"/>
    <property type="match status" value="1"/>
</dbReference>
<evidence type="ECO:0000313" key="19">
    <source>
        <dbReference type="Proteomes" id="UP000183104"/>
    </source>
</evidence>